<proteinExistence type="predicted"/>
<dbReference type="InterPro" id="IPR001258">
    <property type="entry name" value="NHL_repeat"/>
</dbReference>
<organism evidence="5 6">
    <name type="scientific">Adineta ricciae</name>
    <name type="common">Rotifer</name>
    <dbReference type="NCBI Taxonomy" id="249248"/>
    <lineage>
        <taxon>Eukaryota</taxon>
        <taxon>Metazoa</taxon>
        <taxon>Spiralia</taxon>
        <taxon>Gnathifera</taxon>
        <taxon>Rotifera</taxon>
        <taxon>Eurotatoria</taxon>
        <taxon>Bdelloidea</taxon>
        <taxon>Adinetida</taxon>
        <taxon>Adinetidae</taxon>
        <taxon>Adineta</taxon>
    </lineage>
</organism>
<feature type="signal peptide" evidence="4">
    <location>
        <begin position="1"/>
        <end position="15"/>
    </location>
</feature>
<evidence type="ECO:0000256" key="2">
    <source>
        <dbReference type="PROSITE-ProRule" id="PRU00504"/>
    </source>
</evidence>
<dbReference type="EMBL" id="CAJNOJ010000607">
    <property type="protein sequence ID" value="CAF1495650.1"/>
    <property type="molecule type" value="Genomic_DNA"/>
</dbReference>
<feature type="transmembrane region" description="Helical" evidence="3">
    <location>
        <begin position="783"/>
        <end position="806"/>
    </location>
</feature>
<name>A0A815SPS1_ADIRI</name>
<accession>A0A815SPS1</accession>
<evidence type="ECO:0000256" key="1">
    <source>
        <dbReference type="ARBA" id="ARBA00022737"/>
    </source>
</evidence>
<evidence type="ECO:0000256" key="4">
    <source>
        <dbReference type="SAM" id="SignalP"/>
    </source>
</evidence>
<comment type="caution">
    <text evidence="5">The sequence shown here is derived from an EMBL/GenBank/DDBJ whole genome shotgun (WGS) entry which is preliminary data.</text>
</comment>
<sequence length="1059" mass="120914">MHIVIVLILLYEISALSYDQPKLCPTAKWNQDASPFAGVHDVGTEEHAVLIFIDANNTFYVTSDAKNQVIVRSHITVDPTTISYVDFSVADSIFVSNNGDIYIAANQGRVYKWTAGAKNILAFTGIYDPCTDLFVDVDNNLYCSMFGDHIVLKRFLNTNDEENKMIIAGTRKNGWKPNQLDGPRGIFVDINFDLYVADYNNHRIQLFYPGEARGKTVAGHDSSDITTILQGPVAVVLDADKFIFITEYGTKRIVGSGPNGFRCLVGCDEKIIDPNQFEYPRSFSFDVYGNIFVCLMSNVRIQKFHLQKDSCVDVPSSVETQYSSILTANHTMFSRATLDHFKYHYEEIEIIVREKGFYVLTGNSSIDLYGHVYKDHFDRFNPKHNLIAWYGKCCNRDQFKFTLELLLNTKYILVVTTYNPNVTGPFSITVFGSNTVHLQRTNSESVVESVHSSALTTDHPTYARDICTKTSKYYYEALQMYVNESGFYTILSSSSNIDISSYIYKQKFYSVIPSVNLFSNEDNGCNGNPYQITVQLETNVPYILIVSTCVPKITGEFSVKVLGSSHVSFQSTNDSPAVYTDHRSQLTGNSSTYDKQCTGSLYHYETTQLSVPRNEYYAVSIDAGNRVDIYLYENQFDPYNPKKNSIRFRGRQCRREEKFRFTINLRTDIRYIILVSNKYKLRNTHFTVGVLGLTDVNLDRFIVNATHCYVGGSCNIQVKSIGLTLDDILRLEVKRNMTIHDQPLIIKIGSASTIAMLVAGVMSSVCSILTFQNQALRQVGCGLYLLASSVTSLLSVTVFTVKFWFVVVTQMDTSIRLSVLQGGCKWIETLLKLFFYWDTWLNACVATERAISVYKGVNFNKKKSKRFARWIIFILPFGIMVTIIHEPLYRQLFSYDPEEMKRFTSFVTLSETRTWYTWCITSYPQSIQDYNTSILFIHLLGPFIINLLSAVLIIIGTARRRAEAQNRQNFTQHMREQWNEHKQLVISPIILLLLSSPRLVISLLSGCIDVPHYSWLYLSAYFISFLPPIFMFVIFVVPSSSYRKTFKESFSRICKRQRS</sequence>
<dbReference type="PROSITE" id="PS51125">
    <property type="entry name" value="NHL"/>
    <property type="match status" value="1"/>
</dbReference>
<feature type="transmembrane region" description="Helical" evidence="3">
    <location>
        <begin position="984"/>
        <end position="1004"/>
    </location>
</feature>
<dbReference type="CDD" id="cd05819">
    <property type="entry name" value="NHL"/>
    <property type="match status" value="1"/>
</dbReference>
<keyword evidence="3" id="KW-1133">Transmembrane helix</keyword>
<feature type="repeat" description="NHL" evidence="2">
    <location>
        <begin position="179"/>
        <end position="210"/>
    </location>
</feature>
<evidence type="ECO:0000313" key="5">
    <source>
        <dbReference type="EMBL" id="CAF1495650.1"/>
    </source>
</evidence>
<keyword evidence="3" id="KW-0812">Transmembrane</keyword>
<dbReference type="SUPFAM" id="SSF101898">
    <property type="entry name" value="NHL repeat"/>
    <property type="match status" value="1"/>
</dbReference>
<reference evidence="5" key="1">
    <citation type="submission" date="2021-02" db="EMBL/GenBank/DDBJ databases">
        <authorList>
            <person name="Nowell W R."/>
        </authorList>
    </citation>
    <scope>NUCLEOTIDE SEQUENCE</scope>
</reference>
<keyword evidence="3" id="KW-0472">Membrane</keyword>
<dbReference type="AlphaFoldDB" id="A0A815SPS1"/>
<keyword evidence="1" id="KW-0677">Repeat</keyword>
<dbReference type="Gene3D" id="2.120.10.30">
    <property type="entry name" value="TolB, C-terminal domain"/>
    <property type="match status" value="1"/>
</dbReference>
<dbReference type="OrthoDB" id="342730at2759"/>
<dbReference type="Proteomes" id="UP000663852">
    <property type="component" value="Unassembled WGS sequence"/>
</dbReference>
<feature type="transmembrane region" description="Helical" evidence="3">
    <location>
        <begin position="934"/>
        <end position="958"/>
    </location>
</feature>
<feature type="transmembrane region" description="Helical" evidence="3">
    <location>
        <begin position="867"/>
        <end position="885"/>
    </location>
</feature>
<feature type="chain" id="PRO_5032376350" evidence="4">
    <location>
        <begin position="16"/>
        <end position="1059"/>
    </location>
</feature>
<dbReference type="Gene3D" id="1.20.1070.10">
    <property type="entry name" value="Rhodopsin 7-helix transmembrane proteins"/>
    <property type="match status" value="1"/>
</dbReference>
<dbReference type="SUPFAM" id="SSF81321">
    <property type="entry name" value="Family A G protein-coupled receptor-like"/>
    <property type="match status" value="1"/>
</dbReference>
<gene>
    <name evidence="5" type="ORF">EDS130_LOCUS42298</name>
</gene>
<evidence type="ECO:0000256" key="3">
    <source>
        <dbReference type="SAM" id="Phobius"/>
    </source>
</evidence>
<protein>
    <submittedName>
        <fullName evidence="5">Uncharacterized protein</fullName>
    </submittedName>
</protein>
<keyword evidence="4" id="KW-0732">Signal</keyword>
<feature type="transmembrane region" description="Helical" evidence="3">
    <location>
        <begin position="1016"/>
        <end position="1037"/>
    </location>
</feature>
<evidence type="ECO:0000313" key="6">
    <source>
        <dbReference type="Proteomes" id="UP000663852"/>
    </source>
</evidence>
<dbReference type="InterPro" id="IPR011042">
    <property type="entry name" value="6-blade_b-propeller_TolB-like"/>
</dbReference>